<keyword evidence="4 10" id="KW-0963">Cytoplasm</keyword>
<comment type="similarity">
    <text evidence="2 10">Belongs to the GAMAD family.</text>
</comment>
<dbReference type="FunFam" id="3.30.450.30:FF:000011">
    <property type="entry name" value="Dynein light chain roadblock"/>
    <property type="match status" value="1"/>
</dbReference>
<dbReference type="AlphaFoldDB" id="A0A5E4N3Z4"/>
<dbReference type="SMART" id="SM00960">
    <property type="entry name" value="Robl_LC7"/>
    <property type="match status" value="1"/>
</dbReference>
<evidence type="ECO:0000259" key="11">
    <source>
        <dbReference type="SMART" id="SM00960"/>
    </source>
</evidence>
<dbReference type="GO" id="GO:0005874">
    <property type="term" value="C:microtubule"/>
    <property type="evidence" value="ECO:0007669"/>
    <property type="project" value="UniProtKB-UniRule"/>
</dbReference>
<dbReference type="EMBL" id="CABPRJ010001468">
    <property type="protein sequence ID" value="VVC38301.1"/>
    <property type="molecule type" value="Genomic_DNA"/>
</dbReference>
<dbReference type="Pfam" id="PF03259">
    <property type="entry name" value="Robl_LC7"/>
    <property type="match status" value="1"/>
</dbReference>
<dbReference type="Proteomes" id="UP000325440">
    <property type="component" value="Unassembled WGS sequence"/>
</dbReference>
<dbReference type="InterPro" id="IPR004942">
    <property type="entry name" value="Roadblock/LAMTOR2_dom"/>
</dbReference>
<dbReference type="InterPro" id="IPR016561">
    <property type="entry name" value="DYNLRB1/2"/>
</dbReference>
<evidence type="ECO:0000256" key="8">
    <source>
        <dbReference type="ARBA" id="ARBA00023212"/>
    </source>
</evidence>
<dbReference type="GO" id="GO:0005868">
    <property type="term" value="C:cytoplasmic dynein complex"/>
    <property type="evidence" value="ECO:0007669"/>
    <property type="project" value="UniProtKB-UniRule"/>
</dbReference>
<dbReference type="OrthoDB" id="9985637at2759"/>
<evidence type="ECO:0000256" key="2">
    <source>
        <dbReference type="ARBA" id="ARBA00007191"/>
    </source>
</evidence>
<evidence type="ECO:0000313" key="13">
    <source>
        <dbReference type="Proteomes" id="UP000325440"/>
    </source>
</evidence>
<evidence type="ECO:0000313" key="12">
    <source>
        <dbReference type="EMBL" id="VVC38301.1"/>
    </source>
</evidence>
<proteinExistence type="inferred from homology"/>
<evidence type="ECO:0000256" key="9">
    <source>
        <dbReference type="ARBA" id="ARBA00025362"/>
    </source>
</evidence>
<dbReference type="Gene3D" id="3.30.450.30">
    <property type="entry name" value="Dynein light chain 2a, cytoplasmic"/>
    <property type="match status" value="1"/>
</dbReference>
<evidence type="ECO:0000256" key="7">
    <source>
        <dbReference type="ARBA" id="ARBA00023175"/>
    </source>
</evidence>
<keyword evidence="6 10" id="KW-0243">Dynein</keyword>
<organism evidence="12 13">
    <name type="scientific">Cinara cedri</name>
    <dbReference type="NCBI Taxonomy" id="506608"/>
    <lineage>
        <taxon>Eukaryota</taxon>
        <taxon>Metazoa</taxon>
        <taxon>Ecdysozoa</taxon>
        <taxon>Arthropoda</taxon>
        <taxon>Hexapoda</taxon>
        <taxon>Insecta</taxon>
        <taxon>Pterygota</taxon>
        <taxon>Neoptera</taxon>
        <taxon>Paraneoptera</taxon>
        <taxon>Hemiptera</taxon>
        <taxon>Sternorrhyncha</taxon>
        <taxon>Aphidomorpha</taxon>
        <taxon>Aphidoidea</taxon>
        <taxon>Aphididae</taxon>
        <taxon>Lachninae</taxon>
        <taxon>Cinara</taxon>
    </lineage>
</organism>
<evidence type="ECO:0000256" key="3">
    <source>
        <dbReference type="ARBA" id="ARBA00022448"/>
    </source>
</evidence>
<accession>A0A5E4N3Z4</accession>
<dbReference type="PIRSF" id="PIRSF009998">
    <property type="entry name" value="DLC7"/>
    <property type="match status" value="1"/>
</dbReference>
<comment type="function">
    <text evidence="9">Acts as one of several non-catalytic accessory components of the cytoplasmic dynein 1 complex that are thought to be involved in linking dynein to cargos and to adapter proteins that regulate dynein function. Cytoplasmic dynein 1 acts as a motor for the intracellular retrograde motility of vesicles and organelles along microtubules.</text>
</comment>
<protein>
    <recommendedName>
        <fullName evidence="10">Dynein light chain roadblock</fullName>
    </recommendedName>
</protein>
<reference evidence="12 13" key="1">
    <citation type="submission" date="2019-08" db="EMBL/GenBank/DDBJ databases">
        <authorList>
            <person name="Alioto T."/>
            <person name="Alioto T."/>
            <person name="Gomez Garrido J."/>
        </authorList>
    </citation>
    <scope>NUCLEOTIDE SEQUENCE [LARGE SCALE GENOMIC DNA]</scope>
</reference>
<gene>
    <name evidence="12" type="ORF">CINCED_3A014953</name>
</gene>
<dbReference type="GO" id="GO:0007018">
    <property type="term" value="P:microtubule-based movement"/>
    <property type="evidence" value="ECO:0007669"/>
    <property type="project" value="UniProtKB-UniRule"/>
</dbReference>
<keyword evidence="13" id="KW-1185">Reference proteome</keyword>
<evidence type="ECO:0000256" key="1">
    <source>
        <dbReference type="ARBA" id="ARBA00004245"/>
    </source>
</evidence>
<keyword evidence="5 10" id="KW-0493">Microtubule</keyword>
<sequence length="104" mass="11636">MASMLVVEETLKQIQTSDGVIGVIVANFDGIPIKSTLDNFTSVQYCGLVQQLIDKSKIAIKKNDPSDDLMFLRLRTKKHEILIVPEKQYVMIIVHNPTGSRPPL</sequence>
<keyword evidence="7 10" id="KW-0505">Motor protein</keyword>
<evidence type="ECO:0000256" key="4">
    <source>
        <dbReference type="ARBA" id="ARBA00022490"/>
    </source>
</evidence>
<evidence type="ECO:0000256" key="10">
    <source>
        <dbReference type="PIRNR" id="PIRNR009998"/>
    </source>
</evidence>
<dbReference type="GO" id="GO:0005737">
    <property type="term" value="C:cytoplasm"/>
    <property type="evidence" value="ECO:0007669"/>
    <property type="project" value="UniProtKB-UniRule"/>
</dbReference>
<evidence type="ECO:0000256" key="6">
    <source>
        <dbReference type="ARBA" id="ARBA00023017"/>
    </source>
</evidence>
<dbReference type="GO" id="GO:0045505">
    <property type="term" value="F:dynein intermediate chain binding"/>
    <property type="evidence" value="ECO:0007669"/>
    <property type="project" value="UniProtKB-UniRule"/>
</dbReference>
<evidence type="ECO:0000256" key="5">
    <source>
        <dbReference type="ARBA" id="ARBA00022701"/>
    </source>
</evidence>
<comment type="subcellular location">
    <subcellularLocation>
        <location evidence="1 10">Cytoplasm</location>
        <location evidence="1 10">Cytoskeleton</location>
    </subcellularLocation>
</comment>
<keyword evidence="8 10" id="KW-0206">Cytoskeleton</keyword>
<dbReference type="SUPFAM" id="SSF103196">
    <property type="entry name" value="Roadblock/LC7 domain"/>
    <property type="match status" value="1"/>
</dbReference>
<name>A0A5E4N3Z4_9HEMI</name>
<feature type="domain" description="Roadblock/LAMTOR2" evidence="11">
    <location>
        <begin position="7"/>
        <end position="95"/>
    </location>
</feature>
<dbReference type="PANTHER" id="PTHR10779">
    <property type="entry name" value="DYNEIN LIGHT CHAIN ROADBLOCK"/>
    <property type="match status" value="1"/>
</dbReference>
<keyword evidence="3 10" id="KW-0813">Transport</keyword>